<evidence type="ECO:0000313" key="1">
    <source>
        <dbReference type="EMBL" id="CDH25324.1"/>
    </source>
</evidence>
<name>A0A077PZT4_XENBV</name>
<reference evidence="1" key="1">
    <citation type="submission" date="2013-07" db="EMBL/GenBank/DDBJ databases">
        <title>Sub-species coevolution in mutualistic symbiosis.</title>
        <authorList>
            <person name="Murfin K."/>
            <person name="Klassen J."/>
            <person name="Lee M."/>
            <person name="Forst S."/>
            <person name="Stock P."/>
            <person name="Goodrich-Blair H."/>
        </authorList>
    </citation>
    <scope>NUCLEOTIDE SEQUENCE [LARGE SCALE GENOMIC DNA]</scope>
    <source>
        <strain evidence="1">Kraussei Becker Underwood</strain>
    </source>
</reference>
<dbReference type="Proteomes" id="UP000028493">
    <property type="component" value="Unassembled WGS sequence"/>
</dbReference>
<dbReference type="EMBL" id="CBSZ010000329">
    <property type="protein sequence ID" value="CDH25324.1"/>
    <property type="molecule type" value="Genomic_DNA"/>
</dbReference>
<dbReference type="HOGENOM" id="CLU_222121_0_0_6"/>
<sequence length="21" mass="2354">MHDELIKAVEAGEFNTMPAIH</sequence>
<comment type="caution">
    <text evidence="1">The sequence shown here is derived from an EMBL/GenBank/DDBJ whole genome shotgun (WGS) entry which is preliminary data.</text>
</comment>
<proteinExistence type="predicted"/>
<protein>
    <submittedName>
        <fullName evidence="1">Uncharacterized protein</fullName>
    </submittedName>
</protein>
<organism evidence="1">
    <name type="scientific">Xenorhabdus bovienii str. kraussei Becker Underwood</name>
    <dbReference type="NCBI Taxonomy" id="1398204"/>
    <lineage>
        <taxon>Bacteria</taxon>
        <taxon>Pseudomonadati</taxon>
        <taxon>Pseudomonadota</taxon>
        <taxon>Gammaproteobacteria</taxon>
        <taxon>Enterobacterales</taxon>
        <taxon>Morganellaceae</taxon>
        <taxon>Xenorhabdus</taxon>
    </lineage>
</organism>
<gene>
    <name evidence="1" type="ORF">XBKB1_3950034</name>
</gene>
<dbReference type="AlphaFoldDB" id="A0A077PZT4"/>
<accession>A0A077PZT4</accession>